<reference evidence="1 2" key="1">
    <citation type="journal article" date="2019" name="Nat. Ecol. Evol.">
        <title>Megaphylogeny resolves global patterns of mushroom evolution.</title>
        <authorList>
            <person name="Varga T."/>
            <person name="Krizsan K."/>
            <person name="Foldi C."/>
            <person name="Dima B."/>
            <person name="Sanchez-Garcia M."/>
            <person name="Sanchez-Ramirez S."/>
            <person name="Szollosi G.J."/>
            <person name="Szarkandi J.G."/>
            <person name="Papp V."/>
            <person name="Albert L."/>
            <person name="Andreopoulos W."/>
            <person name="Angelini C."/>
            <person name="Antonin V."/>
            <person name="Barry K.W."/>
            <person name="Bougher N.L."/>
            <person name="Buchanan P."/>
            <person name="Buyck B."/>
            <person name="Bense V."/>
            <person name="Catcheside P."/>
            <person name="Chovatia M."/>
            <person name="Cooper J."/>
            <person name="Damon W."/>
            <person name="Desjardin D."/>
            <person name="Finy P."/>
            <person name="Geml J."/>
            <person name="Haridas S."/>
            <person name="Hughes K."/>
            <person name="Justo A."/>
            <person name="Karasinski D."/>
            <person name="Kautmanova I."/>
            <person name="Kiss B."/>
            <person name="Kocsube S."/>
            <person name="Kotiranta H."/>
            <person name="LaButti K.M."/>
            <person name="Lechner B.E."/>
            <person name="Liimatainen K."/>
            <person name="Lipzen A."/>
            <person name="Lukacs Z."/>
            <person name="Mihaltcheva S."/>
            <person name="Morgado L.N."/>
            <person name="Niskanen T."/>
            <person name="Noordeloos M.E."/>
            <person name="Ohm R.A."/>
            <person name="Ortiz-Santana B."/>
            <person name="Ovrebo C."/>
            <person name="Racz N."/>
            <person name="Riley R."/>
            <person name="Savchenko A."/>
            <person name="Shiryaev A."/>
            <person name="Soop K."/>
            <person name="Spirin V."/>
            <person name="Szebenyi C."/>
            <person name="Tomsovsky M."/>
            <person name="Tulloss R.E."/>
            <person name="Uehling J."/>
            <person name="Grigoriev I.V."/>
            <person name="Vagvolgyi C."/>
            <person name="Papp T."/>
            <person name="Martin F.M."/>
            <person name="Miettinen O."/>
            <person name="Hibbett D.S."/>
            <person name="Nagy L.G."/>
        </authorList>
    </citation>
    <scope>NUCLEOTIDE SEQUENCE [LARGE SCALE GENOMIC DNA]</scope>
    <source>
        <strain evidence="1 2">CBS 962.96</strain>
    </source>
</reference>
<dbReference type="EMBL" id="ML179575">
    <property type="protein sequence ID" value="THU84892.1"/>
    <property type="molecule type" value="Genomic_DNA"/>
</dbReference>
<sequence>MFTRFCMLQKLRALLNPSSLHDVLKPLAKLFDTAFNSDIRGSRLEDALPFDAYLQAEDEEVDWTQGKLDSLDPKTSAKLRPWIGSDARLERRVMDKDTVRRLDLRFSTEEYALGDSQVVYKTTEELCGWSAGSISRIFCVRWTTPDDKTMARTFAVIHRFQSLSRLDAQLDPYRRFGFAGGRLFYSYKDPDALVIPLRLITAHFARSEISVPGITSKTVHVLPQNRVR</sequence>
<protein>
    <submittedName>
        <fullName evidence="1">Uncharacterized protein</fullName>
    </submittedName>
</protein>
<gene>
    <name evidence="1" type="ORF">K435DRAFT_686655</name>
</gene>
<accession>A0A4S8L857</accession>
<dbReference type="AlphaFoldDB" id="A0A4S8L857"/>
<dbReference type="Proteomes" id="UP000297245">
    <property type="component" value="Unassembled WGS sequence"/>
</dbReference>
<dbReference type="OrthoDB" id="3248986at2759"/>
<evidence type="ECO:0000313" key="2">
    <source>
        <dbReference type="Proteomes" id="UP000297245"/>
    </source>
</evidence>
<keyword evidence="2" id="KW-1185">Reference proteome</keyword>
<name>A0A4S8L857_DENBC</name>
<proteinExistence type="predicted"/>
<organism evidence="1 2">
    <name type="scientific">Dendrothele bispora (strain CBS 962.96)</name>
    <dbReference type="NCBI Taxonomy" id="1314807"/>
    <lineage>
        <taxon>Eukaryota</taxon>
        <taxon>Fungi</taxon>
        <taxon>Dikarya</taxon>
        <taxon>Basidiomycota</taxon>
        <taxon>Agaricomycotina</taxon>
        <taxon>Agaricomycetes</taxon>
        <taxon>Agaricomycetidae</taxon>
        <taxon>Agaricales</taxon>
        <taxon>Agaricales incertae sedis</taxon>
        <taxon>Dendrothele</taxon>
    </lineage>
</organism>
<evidence type="ECO:0000313" key="1">
    <source>
        <dbReference type="EMBL" id="THU84892.1"/>
    </source>
</evidence>